<evidence type="ECO:0000313" key="3">
    <source>
        <dbReference type="EMBL" id="UXZ05570.1"/>
    </source>
</evidence>
<dbReference type="InterPro" id="IPR054098">
    <property type="entry name" value="NGO1945-like_C"/>
</dbReference>
<dbReference type="Proteomes" id="UP001063782">
    <property type="component" value="Chromosome"/>
</dbReference>
<dbReference type="Pfam" id="PF22106">
    <property type="entry name" value="NGO1945_C"/>
    <property type="match status" value="1"/>
</dbReference>
<dbReference type="Gene3D" id="1.10.150.690">
    <property type="entry name" value="DUF2063"/>
    <property type="match status" value="1"/>
</dbReference>
<gene>
    <name evidence="3" type="ORF">LU297_03780</name>
</gene>
<dbReference type="InterPro" id="IPR018640">
    <property type="entry name" value="DUF2063"/>
</dbReference>
<dbReference type="GO" id="GO:0003677">
    <property type="term" value="F:DNA binding"/>
    <property type="evidence" value="ECO:0007669"/>
    <property type="project" value="UniProtKB-KW"/>
</dbReference>
<feature type="domain" description="Putative DNA-binding" evidence="1">
    <location>
        <begin position="14"/>
        <end position="98"/>
    </location>
</feature>
<sequence length="268" mass="31326">MSLSLLAPYSLKKFQLEFGDYLRLQRQSQNDSIPNRVGKVYQDLIFNNVCGFLNQCFPICKKLLGDDKFRTLCLYFFQRYPTHSPYFTEIPMQFVEFVSQILNNEQDNWLSPLSISDEEIDFIPKYLDELAHYEWLELFVDTMPNNEHKLILKDDELTTCYALNSTVQNCHYTYPVQTISPNNANNIMPSDTCLVVLRVGVEVKFVAINVLTYFFIDFLKECHTVYTDKKTLLTDFANSIDYPDIDGLINFADDLFLMLSNEQILIKQ</sequence>
<keyword evidence="4" id="KW-1185">Reference proteome</keyword>
<proteinExistence type="predicted"/>
<dbReference type="EMBL" id="CP089977">
    <property type="protein sequence ID" value="UXZ05570.1"/>
    <property type="molecule type" value="Genomic_DNA"/>
</dbReference>
<keyword evidence="3" id="KW-0238">DNA-binding</keyword>
<organism evidence="3 4">
    <name type="scientific">Moraxella nasicaprae</name>
    <dbReference type="NCBI Taxonomy" id="2904122"/>
    <lineage>
        <taxon>Bacteria</taxon>
        <taxon>Pseudomonadati</taxon>
        <taxon>Pseudomonadota</taxon>
        <taxon>Gammaproteobacteria</taxon>
        <taxon>Moraxellales</taxon>
        <taxon>Moraxellaceae</taxon>
        <taxon>Moraxella</taxon>
    </lineage>
</organism>
<evidence type="ECO:0000259" key="2">
    <source>
        <dbReference type="Pfam" id="PF22106"/>
    </source>
</evidence>
<accession>A0ABY6F6S1</accession>
<dbReference type="RefSeq" id="WP_263077081.1">
    <property type="nucleotide sequence ID" value="NZ_CP089977.1"/>
</dbReference>
<reference evidence="3" key="1">
    <citation type="submission" date="2021-12" db="EMBL/GenBank/DDBJ databases">
        <title>taxonomy of Moraxella sp. ZY201224.</title>
        <authorList>
            <person name="Li F."/>
        </authorList>
    </citation>
    <scope>NUCLEOTIDE SEQUENCE</scope>
    <source>
        <strain evidence="3">ZY201224</strain>
    </source>
</reference>
<name>A0ABY6F6S1_9GAMM</name>
<protein>
    <submittedName>
        <fullName evidence="3">DNA-binding domain-containing protein</fullName>
    </submittedName>
</protein>
<dbReference type="Pfam" id="PF09836">
    <property type="entry name" value="DUF2063"/>
    <property type="match status" value="1"/>
</dbReference>
<dbReference type="InterPro" id="IPR044922">
    <property type="entry name" value="DUF2063_N_sf"/>
</dbReference>
<evidence type="ECO:0000259" key="1">
    <source>
        <dbReference type="Pfam" id="PF09836"/>
    </source>
</evidence>
<feature type="domain" description="NGO1945-like C-terminal" evidence="2">
    <location>
        <begin position="165"/>
        <end position="256"/>
    </location>
</feature>
<evidence type="ECO:0000313" key="4">
    <source>
        <dbReference type="Proteomes" id="UP001063782"/>
    </source>
</evidence>